<protein>
    <submittedName>
        <fullName evidence="1">Uncharacterized protein</fullName>
    </submittedName>
</protein>
<gene>
    <name evidence="1" type="ORF">DPMN_038569</name>
</gene>
<dbReference type="EMBL" id="JAIWYP010000002">
    <property type="protein sequence ID" value="KAH3875306.1"/>
    <property type="molecule type" value="Genomic_DNA"/>
</dbReference>
<reference evidence="1" key="2">
    <citation type="submission" date="2020-11" db="EMBL/GenBank/DDBJ databases">
        <authorList>
            <person name="McCartney M.A."/>
            <person name="Auch B."/>
            <person name="Kono T."/>
            <person name="Mallez S."/>
            <person name="Becker A."/>
            <person name="Gohl D.M."/>
            <person name="Silverstein K.A.T."/>
            <person name="Koren S."/>
            <person name="Bechman K.B."/>
            <person name="Herman A."/>
            <person name="Abrahante J.E."/>
            <person name="Garbe J."/>
        </authorList>
    </citation>
    <scope>NUCLEOTIDE SEQUENCE</scope>
    <source>
        <strain evidence="1">Duluth1</strain>
        <tissue evidence="1">Whole animal</tissue>
    </source>
</reference>
<evidence type="ECO:0000313" key="2">
    <source>
        <dbReference type="Proteomes" id="UP000828390"/>
    </source>
</evidence>
<organism evidence="1 2">
    <name type="scientific">Dreissena polymorpha</name>
    <name type="common">Zebra mussel</name>
    <name type="synonym">Mytilus polymorpha</name>
    <dbReference type="NCBI Taxonomy" id="45954"/>
    <lineage>
        <taxon>Eukaryota</taxon>
        <taxon>Metazoa</taxon>
        <taxon>Spiralia</taxon>
        <taxon>Lophotrochozoa</taxon>
        <taxon>Mollusca</taxon>
        <taxon>Bivalvia</taxon>
        <taxon>Autobranchia</taxon>
        <taxon>Heteroconchia</taxon>
        <taxon>Euheterodonta</taxon>
        <taxon>Imparidentia</taxon>
        <taxon>Neoheterodontei</taxon>
        <taxon>Myida</taxon>
        <taxon>Dreissenoidea</taxon>
        <taxon>Dreissenidae</taxon>
        <taxon>Dreissena</taxon>
    </lineage>
</organism>
<dbReference type="AlphaFoldDB" id="A0A9D4MHB9"/>
<name>A0A9D4MHB9_DREPO</name>
<proteinExistence type="predicted"/>
<comment type="caution">
    <text evidence="1">The sequence shown here is derived from an EMBL/GenBank/DDBJ whole genome shotgun (WGS) entry which is preliminary data.</text>
</comment>
<accession>A0A9D4MHB9</accession>
<reference evidence="1" key="1">
    <citation type="journal article" date="2019" name="bioRxiv">
        <title>The Genome of the Zebra Mussel, Dreissena polymorpha: A Resource for Invasive Species Research.</title>
        <authorList>
            <person name="McCartney M.A."/>
            <person name="Auch B."/>
            <person name="Kono T."/>
            <person name="Mallez S."/>
            <person name="Zhang Y."/>
            <person name="Obille A."/>
            <person name="Becker A."/>
            <person name="Abrahante J.E."/>
            <person name="Garbe J."/>
            <person name="Badalamenti J.P."/>
            <person name="Herman A."/>
            <person name="Mangelson H."/>
            <person name="Liachko I."/>
            <person name="Sullivan S."/>
            <person name="Sone E.D."/>
            <person name="Koren S."/>
            <person name="Silverstein K.A.T."/>
            <person name="Beckman K.B."/>
            <person name="Gohl D.M."/>
        </authorList>
    </citation>
    <scope>NUCLEOTIDE SEQUENCE</scope>
    <source>
        <strain evidence="1">Duluth1</strain>
        <tissue evidence="1">Whole animal</tissue>
    </source>
</reference>
<evidence type="ECO:0000313" key="1">
    <source>
        <dbReference type="EMBL" id="KAH3875306.1"/>
    </source>
</evidence>
<keyword evidence="2" id="KW-1185">Reference proteome</keyword>
<sequence>MAACGLDEGKTRTWVNNITDMMNEGSKILLRLPKIRKAIISHPEPLIWYNKKRLELELLYLKRLNRLVQCIDKNGAVNFSDNTLQAMYTRMFYILKKAQKSMYREGSRIDSLAEICNMMLM</sequence>
<dbReference type="Proteomes" id="UP000828390">
    <property type="component" value="Unassembled WGS sequence"/>
</dbReference>